<dbReference type="Proteomes" id="UP000005713">
    <property type="component" value="Unassembled WGS sequence"/>
</dbReference>
<organism evidence="6 7">
    <name type="scientific">Sagittula stellata (strain ATCC 700073 / DSM 11524 / E-37)</name>
    <dbReference type="NCBI Taxonomy" id="388399"/>
    <lineage>
        <taxon>Bacteria</taxon>
        <taxon>Pseudomonadati</taxon>
        <taxon>Pseudomonadota</taxon>
        <taxon>Alphaproteobacteria</taxon>
        <taxon>Rhodobacterales</taxon>
        <taxon>Roseobacteraceae</taxon>
        <taxon>Sagittula</taxon>
    </lineage>
</organism>
<keyword evidence="2" id="KW-0560">Oxidoreductase</keyword>
<evidence type="ECO:0000259" key="5">
    <source>
        <dbReference type="Pfam" id="PF22725"/>
    </source>
</evidence>
<dbReference type="InterPro" id="IPR055170">
    <property type="entry name" value="GFO_IDH_MocA-like_dom"/>
</dbReference>
<dbReference type="eggNOG" id="COG0673">
    <property type="taxonomic scope" value="Bacteria"/>
</dbReference>
<gene>
    <name evidence="6" type="ORF">SSE37_21965</name>
</gene>
<dbReference type="EMBL" id="AAYA01000009">
    <property type="protein sequence ID" value="EBA07510.1"/>
    <property type="molecule type" value="Genomic_DNA"/>
</dbReference>
<evidence type="ECO:0000259" key="4">
    <source>
        <dbReference type="Pfam" id="PF01408"/>
    </source>
</evidence>
<sequence length="359" mass="39048">MTETRYAVIGAGWISQIAFLPAVHQTGNSRVTALVTGSPERARELADFHGIPDVISYDELDGYLAAGNADAVYIATPNSSHADFALRAAQSGCHALVEKPLATTVEECDAMIAAHAKAGTYLMTAYRLHHDPGTIDMLERIRAGEIGEPRLFSSVFGFQIDAGNHRLKGSHWGGPLQDLGVYCLNAARHVFSAEPVEVTAMFGHGDNDPRFSETHETVAVTLRFPGDRLAQFMASFGTDARDLMQVLGTKGTLTADPGYKFEHELHLTRHAGEEVVEQVRTPENDDFGAMIAYFSDCIQAGTPPQNDGAEGRADVLVMRAIEAAAETGQPQRTDLPPRPGHPDDTTLRRVPRTDRRLVF</sequence>
<feature type="domain" description="Gfo/Idh/MocA-like oxidoreductase N-terminal" evidence="4">
    <location>
        <begin position="5"/>
        <end position="125"/>
    </location>
</feature>
<dbReference type="InterPro" id="IPR036291">
    <property type="entry name" value="NAD(P)-bd_dom_sf"/>
</dbReference>
<feature type="region of interest" description="Disordered" evidence="3">
    <location>
        <begin position="325"/>
        <end position="359"/>
    </location>
</feature>
<keyword evidence="7" id="KW-1185">Reference proteome</keyword>
<evidence type="ECO:0000256" key="1">
    <source>
        <dbReference type="ARBA" id="ARBA00010928"/>
    </source>
</evidence>
<protein>
    <submittedName>
        <fullName evidence="6">Putative glucose-fructose oxidoreductase oxidoreductase protein</fullName>
    </submittedName>
</protein>
<feature type="compositionally biased region" description="Basic and acidic residues" evidence="3">
    <location>
        <begin position="340"/>
        <end position="359"/>
    </location>
</feature>
<name>A3K5X1_SAGS3</name>
<dbReference type="Pfam" id="PF01408">
    <property type="entry name" value="GFO_IDH_MocA"/>
    <property type="match status" value="1"/>
</dbReference>
<dbReference type="SUPFAM" id="SSF55347">
    <property type="entry name" value="Glyceraldehyde-3-phosphate dehydrogenase-like, C-terminal domain"/>
    <property type="match status" value="1"/>
</dbReference>
<dbReference type="AlphaFoldDB" id="A3K5X1"/>
<evidence type="ECO:0000313" key="7">
    <source>
        <dbReference type="Proteomes" id="UP000005713"/>
    </source>
</evidence>
<dbReference type="PRINTS" id="PR01775">
    <property type="entry name" value="GLFROXRDTASE"/>
</dbReference>
<evidence type="ECO:0000313" key="6">
    <source>
        <dbReference type="EMBL" id="EBA07510.1"/>
    </source>
</evidence>
<dbReference type="InterPro" id="IPR008354">
    <property type="entry name" value="Glc-Fru_OxRdtase_bac"/>
</dbReference>
<evidence type="ECO:0000256" key="3">
    <source>
        <dbReference type="SAM" id="MobiDB-lite"/>
    </source>
</evidence>
<dbReference type="Gene3D" id="3.40.50.720">
    <property type="entry name" value="NAD(P)-binding Rossmann-like Domain"/>
    <property type="match status" value="1"/>
</dbReference>
<dbReference type="PANTHER" id="PTHR22604:SF105">
    <property type="entry name" value="TRANS-1,2-DIHYDROBENZENE-1,2-DIOL DEHYDROGENASE"/>
    <property type="match status" value="1"/>
</dbReference>
<dbReference type="InterPro" id="IPR050984">
    <property type="entry name" value="Gfo/Idh/MocA_domain"/>
</dbReference>
<dbReference type="InterPro" id="IPR000683">
    <property type="entry name" value="Gfo/Idh/MocA-like_OxRdtase_N"/>
</dbReference>
<comment type="caution">
    <text evidence="6">The sequence shown here is derived from an EMBL/GenBank/DDBJ whole genome shotgun (WGS) entry which is preliminary data.</text>
</comment>
<accession>A3K5X1</accession>
<comment type="similarity">
    <text evidence="1">Belongs to the Gfo/Idh/MocA family.</text>
</comment>
<dbReference type="GO" id="GO:0000166">
    <property type="term" value="F:nucleotide binding"/>
    <property type="evidence" value="ECO:0007669"/>
    <property type="project" value="InterPro"/>
</dbReference>
<reference evidence="6 7" key="1">
    <citation type="submission" date="2006-06" db="EMBL/GenBank/DDBJ databases">
        <authorList>
            <person name="Moran M.A."/>
            <person name="Ferriera S."/>
            <person name="Johnson J."/>
            <person name="Kravitz S."/>
            <person name="Beeson K."/>
            <person name="Sutton G."/>
            <person name="Rogers Y.-H."/>
            <person name="Friedman R."/>
            <person name="Frazier M."/>
            <person name="Venter J.C."/>
        </authorList>
    </citation>
    <scope>NUCLEOTIDE SEQUENCE [LARGE SCALE GENOMIC DNA]</scope>
    <source>
        <strain evidence="6 7">E-37</strain>
    </source>
</reference>
<dbReference type="SUPFAM" id="SSF51735">
    <property type="entry name" value="NAD(P)-binding Rossmann-fold domains"/>
    <property type="match status" value="1"/>
</dbReference>
<dbReference type="Gene3D" id="3.30.360.10">
    <property type="entry name" value="Dihydrodipicolinate Reductase, domain 2"/>
    <property type="match status" value="1"/>
</dbReference>
<dbReference type="RefSeq" id="WP_005860583.1">
    <property type="nucleotide sequence ID" value="NZ_AAYA01000009.1"/>
</dbReference>
<feature type="domain" description="GFO/IDH/MocA-like oxidoreductase" evidence="5">
    <location>
        <begin position="139"/>
        <end position="253"/>
    </location>
</feature>
<dbReference type="Pfam" id="PF22725">
    <property type="entry name" value="GFO_IDH_MocA_C3"/>
    <property type="match status" value="1"/>
</dbReference>
<proteinExistence type="inferred from homology"/>
<dbReference type="PANTHER" id="PTHR22604">
    <property type="entry name" value="OXIDOREDUCTASES"/>
    <property type="match status" value="1"/>
</dbReference>
<dbReference type="OrthoDB" id="9815825at2"/>
<dbReference type="GO" id="GO:0016491">
    <property type="term" value="F:oxidoreductase activity"/>
    <property type="evidence" value="ECO:0007669"/>
    <property type="project" value="UniProtKB-KW"/>
</dbReference>
<evidence type="ECO:0000256" key="2">
    <source>
        <dbReference type="ARBA" id="ARBA00023002"/>
    </source>
</evidence>